<evidence type="ECO:0000313" key="2">
    <source>
        <dbReference type="EMBL" id="KAF5401403.1"/>
    </source>
</evidence>
<dbReference type="Pfam" id="PF05768">
    <property type="entry name" value="Glrx-like"/>
    <property type="match status" value="1"/>
</dbReference>
<gene>
    <name evidence="2" type="ORF">PHET_04604</name>
</gene>
<organism evidence="2 3">
    <name type="scientific">Paragonimus heterotremus</name>
    <dbReference type="NCBI Taxonomy" id="100268"/>
    <lineage>
        <taxon>Eukaryota</taxon>
        <taxon>Metazoa</taxon>
        <taxon>Spiralia</taxon>
        <taxon>Lophotrochozoa</taxon>
        <taxon>Platyhelminthes</taxon>
        <taxon>Trematoda</taxon>
        <taxon>Digenea</taxon>
        <taxon>Plagiorchiida</taxon>
        <taxon>Troglotremata</taxon>
        <taxon>Troglotrematidae</taxon>
        <taxon>Paragonimus</taxon>
    </lineage>
</organism>
<comment type="caution">
    <text evidence="2">The sequence shown here is derived from an EMBL/GenBank/DDBJ whole genome shotgun (WGS) entry which is preliminary data.</text>
</comment>
<dbReference type="SUPFAM" id="SSF52833">
    <property type="entry name" value="Thioredoxin-like"/>
    <property type="match status" value="1"/>
</dbReference>
<dbReference type="AlphaFoldDB" id="A0A8J4SLS9"/>
<dbReference type="EMBL" id="LUCH01002496">
    <property type="protein sequence ID" value="KAF5401403.1"/>
    <property type="molecule type" value="Genomic_DNA"/>
</dbReference>
<proteinExistence type="inferred from homology"/>
<evidence type="ECO:0000256" key="1">
    <source>
        <dbReference type="RuleBase" id="RU363082"/>
    </source>
</evidence>
<keyword evidence="1" id="KW-0249">Electron transport</keyword>
<keyword evidence="1" id="KW-0813">Transport</keyword>
<dbReference type="Proteomes" id="UP000748531">
    <property type="component" value="Unassembled WGS sequence"/>
</dbReference>
<dbReference type="InterPro" id="IPR052565">
    <property type="entry name" value="Glutaredoxin-like_YDR286C"/>
</dbReference>
<dbReference type="InterPro" id="IPR008554">
    <property type="entry name" value="Glutaredoxin-like"/>
</dbReference>
<reference evidence="2" key="1">
    <citation type="submission" date="2019-05" db="EMBL/GenBank/DDBJ databases">
        <title>Annotation for the trematode Paragonimus heterotremus.</title>
        <authorList>
            <person name="Choi Y.-J."/>
        </authorList>
    </citation>
    <scope>NUCLEOTIDE SEQUENCE</scope>
    <source>
        <strain evidence="2">LC</strain>
    </source>
</reference>
<evidence type="ECO:0000313" key="3">
    <source>
        <dbReference type="Proteomes" id="UP000748531"/>
    </source>
</evidence>
<dbReference type="PANTHER" id="PTHR33558">
    <property type="entry name" value="GLUTAREDOXIN-LIKE PROTEIN C5ORF63 HOMOLOG"/>
    <property type="match status" value="1"/>
</dbReference>
<dbReference type="PANTHER" id="PTHR33558:SF1">
    <property type="entry name" value="GLUTAREDOXIN-LIKE PROTEIN C5ORF63 HOMOLOG"/>
    <property type="match status" value="1"/>
</dbReference>
<dbReference type="InterPro" id="IPR036249">
    <property type="entry name" value="Thioredoxin-like_sf"/>
</dbReference>
<sequence length="136" mass="15459">MFSGQLGRSVFMTYRSFPRNQTVTPLKQYVSTISAAKLPTLFVFTKPECSLCKAALAQLQPYVNKHLLLHLVDITQTENARWLTYKNDIPVFHLRQPDAPSSSDPTGAYLMQHTIDWVRLKQAVTSLDQCPELDDC</sequence>
<keyword evidence="3" id="KW-1185">Reference proteome</keyword>
<dbReference type="Gene3D" id="3.40.30.10">
    <property type="entry name" value="Glutaredoxin"/>
    <property type="match status" value="1"/>
</dbReference>
<protein>
    <recommendedName>
        <fullName evidence="1">Glutaredoxin-like protein</fullName>
    </recommendedName>
</protein>
<comment type="similarity">
    <text evidence="1">Belongs to the glutaredoxin family.</text>
</comment>
<dbReference type="OrthoDB" id="429967at2759"/>
<accession>A0A8J4SLS9</accession>
<name>A0A8J4SLS9_9TREM</name>